<sequence>MLSRLLLVTVPLITVSVGLMYWRRRIRIALGVGNVSDGDGSGIIDIELANLNN</sequence>
<reference evidence="2" key="1">
    <citation type="submission" date="2018-02" db="EMBL/GenBank/DDBJ databases">
        <authorList>
            <person name="Cohen D.B."/>
            <person name="Kent A.D."/>
        </authorList>
    </citation>
    <scope>NUCLEOTIDE SEQUENCE</scope>
</reference>
<accession>A0A2N9G831</accession>
<evidence type="ECO:0000313" key="2">
    <source>
        <dbReference type="EMBL" id="SPC95341.1"/>
    </source>
</evidence>
<dbReference type="EMBL" id="OIVN01001558">
    <property type="protein sequence ID" value="SPC95341.1"/>
    <property type="molecule type" value="Genomic_DNA"/>
</dbReference>
<keyword evidence="1" id="KW-0812">Transmembrane</keyword>
<proteinExistence type="predicted"/>
<protein>
    <submittedName>
        <fullName evidence="2">Uncharacterized protein</fullName>
    </submittedName>
</protein>
<gene>
    <name evidence="2" type="ORF">FSB_LOCUS23223</name>
</gene>
<name>A0A2N9G831_FAGSY</name>
<keyword evidence="1" id="KW-1133">Transmembrane helix</keyword>
<feature type="transmembrane region" description="Helical" evidence="1">
    <location>
        <begin position="6"/>
        <end position="22"/>
    </location>
</feature>
<evidence type="ECO:0000256" key="1">
    <source>
        <dbReference type="SAM" id="Phobius"/>
    </source>
</evidence>
<keyword evidence="1" id="KW-0472">Membrane</keyword>
<dbReference type="AlphaFoldDB" id="A0A2N9G831"/>
<organism evidence="2">
    <name type="scientific">Fagus sylvatica</name>
    <name type="common">Beechnut</name>
    <dbReference type="NCBI Taxonomy" id="28930"/>
    <lineage>
        <taxon>Eukaryota</taxon>
        <taxon>Viridiplantae</taxon>
        <taxon>Streptophyta</taxon>
        <taxon>Embryophyta</taxon>
        <taxon>Tracheophyta</taxon>
        <taxon>Spermatophyta</taxon>
        <taxon>Magnoliopsida</taxon>
        <taxon>eudicotyledons</taxon>
        <taxon>Gunneridae</taxon>
        <taxon>Pentapetalae</taxon>
        <taxon>rosids</taxon>
        <taxon>fabids</taxon>
        <taxon>Fagales</taxon>
        <taxon>Fagaceae</taxon>
        <taxon>Fagus</taxon>
    </lineage>
</organism>